<evidence type="ECO:0000313" key="3">
    <source>
        <dbReference type="Proteomes" id="UP000035642"/>
    </source>
</evidence>
<keyword evidence="3" id="KW-1185">Reference proteome</keyword>
<sequence length="179" mass="21160">MDLLENTESDIVHSDAECGSEVSRLCSLPLFTYYYKKHISLCVLHYHLALEQFKSKNRQYGNAVCPECKQSFVNAARLERHLAVHQVFGAYLCPLCGKTYKYEYNLFFHWRKTCQYLNELIEVFHLLRSLPDLSVDSAASCGFCLRKYWLIEFVFFRMKQSWNIRAWEFPRPQGSHQPL</sequence>
<dbReference type="Proteomes" id="UP000035642">
    <property type="component" value="Unassembled WGS sequence"/>
</dbReference>
<dbReference type="InterPro" id="IPR036236">
    <property type="entry name" value="Znf_C2H2_sf"/>
</dbReference>
<keyword evidence="1" id="KW-0479">Metal-binding</keyword>
<reference evidence="3" key="1">
    <citation type="submission" date="2012-09" db="EMBL/GenBank/DDBJ databases">
        <authorList>
            <person name="Martin A.A."/>
        </authorList>
    </citation>
    <scope>NUCLEOTIDE SEQUENCE</scope>
</reference>
<dbReference type="InterPro" id="IPR013087">
    <property type="entry name" value="Znf_C2H2_type"/>
</dbReference>
<dbReference type="PROSITE" id="PS00028">
    <property type="entry name" value="ZINC_FINGER_C2H2_1"/>
    <property type="match status" value="1"/>
</dbReference>
<protein>
    <submittedName>
        <fullName evidence="4">C2H2-type domain-containing protein</fullName>
    </submittedName>
</protein>
<dbReference type="Gene3D" id="3.30.160.60">
    <property type="entry name" value="Classic Zinc Finger"/>
    <property type="match status" value="1"/>
</dbReference>
<keyword evidence="1" id="KW-0863">Zinc-finger</keyword>
<evidence type="ECO:0000256" key="1">
    <source>
        <dbReference type="PROSITE-ProRule" id="PRU00042"/>
    </source>
</evidence>
<dbReference type="STRING" id="6313.A0A0K0DIZ2"/>
<reference evidence="4" key="2">
    <citation type="submission" date="2017-02" db="UniProtKB">
        <authorList>
            <consortium name="WormBaseParasite"/>
        </authorList>
    </citation>
    <scope>IDENTIFICATION</scope>
</reference>
<feature type="domain" description="C2H2-type" evidence="2">
    <location>
        <begin position="63"/>
        <end position="85"/>
    </location>
</feature>
<evidence type="ECO:0000259" key="2">
    <source>
        <dbReference type="PROSITE" id="PS50157"/>
    </source>
</evidence>
<dbReference type="SMART" id="SM00355">
    <property type="entry name" value="ZnF_C2H2"/>
    <property type="match status" value="2"/>
</dbReference>
<accession>A0A0K0DIZ2</accession>
<proteinExistence type="predicted"/>
<dbReference type="AlphaFoldDB" id="A0A0K0DIZ2"/>
<dbReference type="GO" id="GO:0008270">
    <property type="term" value="F:zinc ion binding"/>
    <property type="evidence" value="ECO:0007669"/>
    <property type="project" value="UniProtKB-KW"/>
</dbReference>
<organism evidence="3 4">
    <name type="scientific">Angiostrongylus cantonensis</name>
    <name type="common">Rat lungworm</name>
    <dbReference type="NCBI Taxonomy" id="6313"/>
    <lineage>
        <taxon>Eukaryota</taxon>
        <taxon>Metazoa</taxon>
        <taxon>Ecdysozoa</taxon>
        <taxon>Nematoda</taxon>
        <taxon>Chromadorea</taxon>
        <taxon>Rhabditida</taxon>
        <taxon>Rhabditina</taxon>
        <taxon>Rhabditomorpha</taxon>
        <taxon>Strongyloidea</taxon>
        <taxon>Metastrongylidae</taxon>
        <taxon>Angiostrongylus</taxon>
    </lineage>
</organism>
<evidence type="ECO:0000313" key="4">
    <source>
        <dbReference type="WBParaSite" id="ACAC_0001131801-mRNA-1"/>
    </source>
</evidence>
<dbReference type="Pfam" id="PF00096">
    <property type="entry name" value="zf-C2H2"/>
    <property type="match status" value="1"/>
</dbReference>
<dbReference type="WBParaSite" id="ACAC_0001131801-mRNA-1">
    <property type="protein sequence ID" value="ACAC_0001131801-mRNA-1"/>
    <property type="gene ID" value="ACAC_0001131801"/>
</dbReference>
<dbReference type="SUPFAM" id="SSF57667">
    <property type="entry name" value="beta-beta-alpha zinc fingers"/>
    <property type="match status" value="1"/>
</dbReference>
<name>A0A0K0DIZ2_ANGCA</name>
<dbReference type="PROSITE" id="PS50157">
    <property type="entry name" value="ZINC_FINGER_C2H2_2"/>
    <property type="match status" value="1"/>
</dbReference>
<keyword evidence="1" id="KW-0862">Zinc</keyword>